<keyword evidence="1" id="KW-0472">Membrane</keyword>
<evidence type="ECO:0000256" key="1">
    <source>
        <dbReference type="SAM" id="Phobius"/>
    </source>
</evidence>
<name>A0A7W8FX12_9FIRM</name>
<evidence type="ECO:0000313" key="3">
    <source>
        <dbReference type="Proteomes" id="UP000521313"/>
    </source>
</evidence>
<gene>
    <name evidence="2" type="ORF">HNQ43_000869</name>
</gene>
<protein>
    <submittedName>
        <fullName evidence="2">Type II secretory pathway component PulK</fullName>
    </submittedName>
</protein>
<keyword evidence="1" id="KW-1133">Transmembrane helix</keyword>
<dbReference type="RefSeq" id="WP_183375155.1">
    <property type="nucleotide sequence ID" value="NZ_JACHHD010000007.1"/>
</dbReference>
<keyword evidence="1" id="KW-0812">Transmembrane</keyword>
<dbReference type="Proteomes" id="UP000521313">
    <property type="component" value="Unassembled WGS sequence"/>
</dbReference>
<dbReference type="AlphaFoldDB" id="A0A7W8FX12"/>
<accession>A0A7W8FX12</accession>
<sequence>MKERRTLKPGTGIATILLIFVVLAMTILAVLSYLHASQNHQSVTRQIEYAQAYSEAEAQAAYLQDQVKHGHFENVESNEEGYTYSIEIIKGQNLFVQLDKQGNALIWKTIDETEES</sequence>
<organism evidence="2 3">
    <name type="scientific">Faecalicoccus acidiformans</name>
    <dbReference type="NCBI Taxonomy" id="915173"/>
    <lineage>
        <taxon>Bacteria</taxon>
        <taxon>Bacillati</taxon>
        <taxon>Bacillota</taxon>
        <taxon>Erysipelotrichia</taxon>
        <taxon>Erysipelotrichales</taxon>
        <taxon>Erysipelotrichaceae</taxon>
        <taxon>Faecalicoccus</taxon>
    </lineage>
</organism>
<reference evidence="2 3" key="1">
    <citation type="submission" date="2020-08" db="EMBL/GenBank/DDBJ databases">
        <title>Genomic Encyclopedia of Type Strains, Phase IV (KMG-IV): sequencing the most valuable type-strain genomes for metagenomic binning, comparative biology and taxonomic classification.</title>
        <authorList>
            <person name="Goeker M."/>
        </authorList>
    </citation>
    <scope>NUCLEOTIDE SEQUENCE [LARGE SCALE GENOMIC DNA]</scope>
    <source>
        <strain evidence="2 3">DSM 26963</strain>
    </source>
</reference>
<proteinExistence type="predicted"/>
<dbReference type="EMBL" id="JACHHD010000007">
    <property type="protein sequence ID" value="MBB5184823.1"/>
    <property type="molecule type" value="Genomic_DNA"/>
</dbReference>
<feature type="transmembrane region" description="Helical" evidence="1">
    <location>
        <begin position="12"/>
        <end position="34"/>
    </location>
</feature>
<comment type="caution">
    <text evidence="2">The sequence shown here is derived from an EMBL/GenBank/DDBJ whole genome shotgun (WGS) entry which is preliminary data.</text>
</comment>
<evidence type="ECO:0000313" key="2">
    <source>
        <dbReference type="EMBL" id="MBB5184823.1"/>
    </source>
</evidence>